<dbReference type="Pfam" id="PF01288">
    <property type="entry name" value="HPPK"/>
    <property type="match status" value="1"/>
</dbReference>
<evidence type="ECO:0000256" key="5">
    <source>
        <dbReference type="ARBA" id="ARBA00022679"/>
    </source>
</evidence>
<accession>A0ABW3FBP0</accession>
<keyword evidence="15" id="KW-1185">Reference proteome</keyword>
<sequence>MALALIALGSNLQQPEQQVSKAIQVLAATPGLNLLQASSLYATAPVGYDNQPDFINAVIQVDTELPAPALMQLLLAIEQTFGRERPFPNAPRILDLDLLDYAGLQMATELLTLPHPRMHERAFVILPLAEIVPDFILAQGQTAVEWATAYPHADVRKLDAQKLDH</sequence>
<keyword evidence="6" id="KW-0547">Nucleotide-binding</keyword>
<dbReference type="EC" id="2.7.6.3" evidence="3"/>
<comment type="caution">
    <text evidence="14">The sequence shown here is derived from an EMBL/GenBank/DDBJ whole genome shotgun (WGS) entry which is preliminary data.</text>
</comment>
<keyword evidence="9" id="KW-0289">Folate biosynthesis</keyword>
<dbReference type="PANTHER" id="PTHR43071:SF1">
    <property type="entry name" value="2-AMINO-4-HYDROXY-6-HYDROXYMETHYLDIHYDROPTERIDINE PYROPHOSPHOKINASE"/>
    <property type="match status" value="1"/>
</dbReference>
<dbReference type="RefSeq" id="WP_379057748.1">
    <property type="nucleotide sequence ID" value="NZ_JBHTKB010000002.1"/>
</dbReference>
<name>A0ABW3FBP0_9PROT</name>
<protein>
    <recommendedName>
        <fullName evidence="4">2-amino-4-hydroxy-6-hydroxymethyldihydropteridine pyrophosphokinase</fullName>
        <ecNumber evidence="3">2.7.6.3</ecNumber>
    </recommendedName>
    <alternativeName>
        <fullName evidence="11">6-hydroxymethyl-7,8-dihydropterin pyrophosphokinase</fullName>
    </alternativeName>
    <alternativeName>
        <fullName evidence="12">7,8-dihydro-6-hydroxymethylpterin-pyrophosphokinase</fullName>
    </alternativeName>
</protein>
<dbReference type="Proteomes" id="UP001597128">
    <property type="component" value="Unassembled WGS sequence"/>
</dbReference>
<evidence type="ECO:0000256" key="6">
    <source>
        <dbReference type="ARBA" id="ARBA00022741"/>
    </source>
</evidence>
<comment type="function">
    <text evidence="10">Catalyzes the transfer of pyrophosphate from adenosine triphosphate (ATP) to 6-hydroxymethyl-7,8-dihydropterin, an enzymatic step in folate biosynthesis pathway.</text>
</comment>
<keyword evidence="5 14" id="KW-0808">Transferase</keyword>
<dbReference type="Gene3D" id="3.30.70.560">
    <property type="entry name" value="7,8-Dihydro-6-hydroxymethylpterin-pyrophosphokinase HPPK"/>
    <property type="match status" value="1"/>
</dbReference>
<evidence type="ECO:0000256" key="7">
    <source>
        <dbReference type="ARBA" id="ARBA00022777"/>
    </source>
</evidence>
<comment type="similarity">
    <text evidence="2">Belongs to the HPPK family.</text>
</comment>
<dbReference type="SUPFAM" id="SSF55083">
    <property type="entry name" value="6-hydroxymethyl-7,8-dihydropterin pyrophosphokinase, HPPK"/>
    <property type="match status" value="1"/>
</dbReference>
<evidence type="ECO:0000256" key="1">
    <source>
        <dbReference type="ARBA" id="ARBA00005051"/>
    </source>
</evidence>
<dbReference type="InterPro" id="IPR000550">
    <property type="entry name" value="Hppk"/>
</dbReference>
<evidence type="ECO:0000256" key="10">
    <source>
        <dbReference type="ARBA" id="ARBA00029409"/>
    </source>
</evidence>
<evidence type="ECO:0000259" key="13">
    <source>
        <dbReference type="Pfam" id="PF01288"/>
    </source>
</evidence>
<evidence type="ECO:0000313" key="15">
    <source>
        <dbReference type="Proteomes" id="UP001597128"/>
    </source>
</evidence>
<dbReference type="GO" id="GO:0003848">
    <property type="term" value="F:2-amino-4-hydroxy-6-hydroxymethyldihydropteridine diphosphokinase activity"/>
    <property type="evidence" value="ECO:0007669"/>
    <property type="project" value="UniProtKB-EC"/>
</dbReference>
<evidence type="ECO:0000256" key="12">
    <source>
        <dbReference type="ARBA" id="ARBA00033413"/>
    </source>
</evidence>
<feature type="domain" description="7,8-dihydro-6-hydroxymethylpterin-pyrophosphokinase" evidence="13">
    <location>
        <begin position="6"/>
        <end position="133"/>
    </location>
</feature>
<dbReference type="CDD" id="cd00483">
    <property type="entry name" value="HPPK"/>
    <property type="match status" value="1"/>
</dbReference>
<evidence type="ECO:0000256" key="8">
    <source>
        <dbReference type="ARBA" id="ARBA00022840"/>
    </source>
</evidence>
<keyword evidence="7" id="KW-0418">Kinase</keyword>
<keyword evidence="8" id="KW-0067">ATP-binding</keyword>
<comment type="pathway">
    <text evidence="1">Cofactor biosynthesis; tetrahydrofolate biosynthesis; 2-amino-4-hydroxy-6-hydroxymethyl-7,8-dihydropteridine diphosphate from 7,8-dihydroneopterin triphosphate: step 4/4.</text>
</comment>
<evidence type="ECO:0000256" key="3">
    <source>
        <dbReference type="ARBA" id="ARBA00013253"/>
    </source>
</evidence>
<dbReference type="NCBIfam" id="TIGR01498">
    <property type="entry name" value="folK"/>
    <property type="match status" value="1"/>
</dbReference>
<evidence type="ECO:0000256" key="11">
    <source>
        <dbReference type="ARBA" id="ARBA00029766"/>
    </source>
</evidence>
<evidence type="ECO:0000313" key="14">
    <source>
        <dbReference type="EMBL" id="MFD0914174.1"/>
    </source>
</evidence>
<reference evidence="15" key="1">
    <citation type="journal article" date="2019" name="Int. J. Syst. Evol. Microbiol.">
        <title>The Global Catalogue of Microorganisms (GCM) 10K type strain sequencing project: providing services to taxonomists for standard genome sequencing and annotation.</title>
        <authorList>
            <consortium name="The Broad Institute Genomics Platform"/>
            <consortium name="The Broad Institute Genome Sequencing Center for Infectious Disease"/>
            <person name="Wu L."/>
            <person name="Ma J."/>
        </authorList>
    </citation>
    <scope>NUCLEOTIDE SEQUENCE [LARGE SCALE GENOMIC DNA]</scope>
    <source>
        <strain evidence="15">CCUG 58412</strain>
    </source>
</reference>
<dbReference type="InterPro" id="IPR035907">
    <property type="entry name" value="Hppk_sf"/>
</dbReference>
<proteinExistence type="inferred from homology"/>
<dbReference type="PANTHER" id="PTHR43071">
    <property type="entry name" value="2-AMINO-4-HYDROXY-6-HYDROXYMETHYLDIHYDROPTERIDINE PYROPHOSPHOKINASE"/>
    <property type="match status" value="1"/>
</dbReference>
<evidence type="ECO:0000256" key="9">
    <source>
        <dbReference type="ARBA" id="ARBA00022909"/>
    </source>
</evidence>
<evidence type="ECO:0000256" key="2">
    <source>
        <dbReference type="ARBA" id="ARBA00005810"/>
    </source>
</evidence>
<gene>
    <name evidence="14" type="primary">folK</name>
    <name evidence="14" type="ORF">ACFQ1Z_11490</name>
</gene>
<evidence type="ECO:0000256" key="4">
    <source>
        <dbReference type="ARBA" id="ARBA00016218"/>
    </source>
</evidence>
<dbReference type="EMBL" id="JBHTKB010000002">
    <property type="protein sequence ID" value="MFD0914174.1"/>
    <property type="molecule type" value="Genomic_DNA"/>
</dbReference>
<organism evidence="14 15">
    <name type="scientific">Methylophilus luteus</name>
    <dbReference type="NCBI Taxonomy" id="640108"/>
    <lineage>
        <taxon>Bacteria</taxon>
        <taxon>Pseudomonadati</taxon>
        <taxon>Pseudomonadota</taxon>
        <taxon>Betaproteobacteria</taxon>
        <taxon>Nitrosomonadales</taxon>
        <taxon>Methylophilaceae</taxon>
        <taxon>Methylophilus</taxon>
    </lineage>
</organism>